<evidence type="ECO:0000313" key="12">
    <source>
        <dbReference type="EMBL" id="KAG0150559.1"/>
    </source>
</evidence>
<dbReference type="Pfam" id="PF08030">
    <property type="entry name" value="NAD_binding_6"/>
    <property type="match status" value="1"/>
</dbReference>
<keyword evidence="8 10" id="KW-0472">Membrane</keyword>
<dbReference type="PANTHER" id="PTHR32361">
    <property type="entry name" value="FERRIC/CUPRIC REDUCTASE TRANSMEMBRANE COMPONENT"/>
    <property type="match status" value="1"/>
</dbReference>
<evidence type="ECO:0000259" key="11">
    <source>
        <dbReference type="PROSITE" id="PS51384"/>
    </source>
</evidence>
<dbReference type="Proteomes" id="UP000886653">
    <property type="component" value="Unassembled WGS sequence"/>
</dbReference>
<evidence type="ECO:0000256" key="8">
    <source>
        <dbReference type="ARBA" id="ARBA00023136"/>
    </source>
</evidence>
<evidence type="ECO:0000256" key="2">
    <source>
        <dbReference type="ARBA" id="ARBA00006278"/>
    </source>
</evidence>
<keyword evidence="6" id="KW-0560">Oxidoreductase</keyword>
<feature type="transmembrane region" description="Helical" evidence="10">
    <location>
        <begin position="229"/>
        <end position="249"/>
    </location>
</feature>
<keyword evidence="5 10" id="KW-1133">Transmembrane helix</keyword>
<dbReference type="InterPro" id="IPR051410">
    <property type="entry name" value="Ferric/Cupric_Reductase"/>
</dbReference>
<accession>A0A9P6NUQ9</accession>
<comment type="subcellular location">
    <subcellularLocation>
        <location evidence="1">Membrane</location>
        <topology evidence="1">Multi-pass membrane protein</topology>
    </subcellularLocation>
</comment>
<keyword evidence="7" id="KW-0406">Ion transport</keyword>
<dbReference type="EMBL" id="MU167218">
    <property type="protein sequence ID" value="KAG0150559.1"/>
    <property type="molecule type" value="Genomic_DNA"/>
</dbReference>
<dbReference type="InterPro" id="IPR013121">
    <property type="entry name" value="Fe_red_NAD-bd_6"/>
</dbReference>
<sequence length="594" mass="65139">MSDAPPAPPSGFTIYDSYTIDPLYAHYFTYTAISLLALAATFNLLGLFQSIRSHTLFHRLALTGFTYTTHAFHPLPDPDRSSTSSPSRPPLAFLLYLEAISNKLLLWSPSLSLGSLTFSTSLTTANILMILTIPIIVLSTLLPNSDLSQNANRAGFIALATIPWLFLLGGKSTGLSTLIGKSYDQLNFLHRYLGRFTLGLILVHFGIWTKQFFSYGRTYGNQMMLQPKSLKGIMSLCFLILLSIPSISWIRHQPIFGWRIFKFFHVIGFIGLMIGINMHTIYAWPWTVGVIVIYAVDVSSRAFRYRFKRVQIDALEGGITRLRIEAVTNGWRAGQHIRLRLFFPIPIHARKSWTFNTLWRLARPLESHPLTIAHAPASTSVAGCNGEAVLLCRAGSSGGWASDVYAAASTRKGMSVSGLVDGPYGGLPTHTDLAQHAHLLLVIGGSGMSFGVATLDEAVSLRSSRGIETISVIWCVRDSAVVGAYLPMLESIIRSSAPIRVQLTIHLSQDSETDWAEKSDVVSVLIGRCSIADAVCTWIEPDLKDGRDIGGGRTVVVCGPNQMVAEVRNTVARVPIKTFVESGGISVYSEQFAL</sequence>
<dbReference type="Gene3D" id="3.40.50.80">
    <property type="entry name" value="Nucleotide-binding domain of ferredoxin-NADP reductase (FNR) module"/>
    <property type="match status" value="1"/>
</dbReference>
<gene>
    <name evidence="12" type="ORF">CROQUDRAFT_104233</name>
</gene>
<evidence type="ECO:0000256" key="4">
    <source>
        <dbReference type="ARBA" id="ARBA00022692"/>
    </source>
</evidence>
<dbReference type="InterPro" id="IPR013130">
    <property type="entry name" value="Fe3_Rdtase_TM_dom"/>
</dbReference>
<dbReference type="PANTHER" id="PTHR32361:SF9">
    <property type="entry name" value="FERRIC REDUCTASE TRANSMEMBRANE COMPONENT 3-RELATED"/>
    <property type="match status" value="1"/>
</dbReference>
<dbReference type="AlphaFoldDB" id="A0A9P6NUQ9"/>
<evidence type="ECO:0000256" key="9">
    <source>
        <dbReference type="ARBA" id="ARBA00023180"/>
    </source>
</evidence>
<evidence type="ECO:0000256" key="6">
    <source>
        <dbReference type="ARBA" id="ARBA00023002"/>
    </source>
</evidence>
<evidence type="ECO:0000256" key="7">
    <source>
        <dbReference type="ARBA" id="ARBA00023065"/>
    </source>
</evidence>
<dbReference type="SUPFAM" id="SSF52343">
    <property type="entry name" value="Ferredoxin reductase-like, C-terminal NADP-linked domain"/>
    <property type="match status" value="1"/>
</dbReference>
<feature type="transmembrane region" description="Helical" evidence="10">
    <location>
        <begin position="125"/>
        <end position="142"/>
    </location>
</feature>
<evidence type="ECO:0000256" key="5">
    <source>
        <dbReference type="ARBA" id="ARBA00022989"/>
    </source>
</evidence>
<comment type="caution">
    <text evidence="12">The sequence shown here is derived from an EMBL/GenBank/DDBJ whole genome shotgun (WGS) entry which is preliminary data.</text>
</comment>
<feature type="transmembrane region" description="Helical" evidence="10">
    <location>
        <begin position="27"/>
        <end position="48"/>
    </location>
</feature>
<evidence type="ECO:0000256" key="3">
    <source>
        <dbReference type="ARBA" id="ARBA00022448"/>
    </source>
</evidence>
<name>A0A9P6NUQ9_9BASI</name>
<dbReference type="GO" id="GO:0015677">
    <property type="term" value="P:copper ion import"/>
    <property type="evidence" value="ECO:0007669"/>
    <property type="project" value="TreeGrafter"/>
</dbReference>
<feature type="transmembrane region" description="Helical" evidence="10">
    <location>
        <begin position="154"/>
        <end position="180"/>
    </location>
</feature>
<reference evidence="12" key="1">
    <citation type="submission" date="2013-11" db="EMBL/GenBank/DDBJ databases">
        <title>Genome sequence of the fusiform rust pathogen reveals effectors for host alternation and coevolution with pine.</title>
        <authorList>
            <consortium name="DOE Joint Genome Institute"/>
            <person name="Smith K."/>
            <person name="Pendleton A."/>
            <person name="Kubisiak T."/>
            <person name="Anderson C."/>
            <person name="Salamov A."/>
            <person name="Aerts A."/>
            <person name="Riley R."/>
            <person name="Clum A."/>
            <person name="Lindquist E."/>
            <person name="Ence D."/>
            <person name="Campbell M."/>
            <person name="Kronenberg Z."/>
            <person name="Feau N."/>
            <person name="Dhillon B."/>
            <person name="Hamelin R."/>
            <person name="Burleigh J."/>
            <person name="Smith J."/>
            <person name="Yandell M."/>
            <person name="Nelson C."/>
            <person name="Grigoriev I."/>
            <person name="Davis J."/>
        </authorList>
    </citation>
    <scope>NUCLEOTIDE SEQUENCE</scope>
    <source>
        <strain evidence="12">G11</strain>
    </source>
</reference>
<protein>
    <recommendedName>
        <fullName evidence="11">FAD-binding FR-type domain-containing protein</fullName>
    </recommendedName>
</protein>
<proteinExistence type="inferred from homology"/>
<organism evidence="12 13">
    <name type="scientific">Cronartium quercuum f. sp. fusiforme G11</name>
    <dbReference type="NCBI Taxonomy" id="708437"/>
    <lineage>
        <taxon>Eukaryota</taxon>
        <taxon>Fungi</taxon>
        <taxon>Dikarya</taxon>
        <taxon>Basidiomycota</taxon>
        <taxon>Pucciniomycotina</taxon>
        <taxon>Pucciniomycetes</taxon>
        <taxon>Pucciniales</taxon>
        <taxon>Coleosporiaceae</taxon>
        <taxon>Cronartium</taxon>
    </lineage>
</organism>
<dbReference type="CDD" id="cd06186">
    <property type="entry name" value="NOX_Duox_like_FAD_NADP"/>
    <property type="match status" value="1"/>
</dbReference>
<keyword evidence="13" id="KW-1185">Reference proteome</keyword>
<dbReference type="InterPro" id="IPR039261">
    <property type="entry name" value="FNR_nucleotide-bd"/>
</dbReference>
<dbReference type="GO" id="GO:0006826">
    <property type="term" value="P:iron ion transport"/>
    <property type="evidence" value="ECO:0007669"/>
    <property type="project" value="TreeGrafter"/>
</dbReference>
<keyword evidence="9" id="KW-0325">Glycoprotein</keyword>
<feature type="transmembrane region" description="Helical" evidence="10">
    <location>
        <begin position="192"/>
        <end position="209"/>
    </location>
</feature>
<dbReference type="Pfam" id="PF01794">
    <property type="entry name" value="Ferric_reduct"/>
    <property type="match status" value="1"/>
</dbReference>
<evidence type="ECO:0000313" key="13">
    <source>
        <dbReference type="Proteomes" id="UP000886653"/>
    </source>
</evidence>
<feature type="transmembrane region" description="Helical" evidence="10">
    <location>
        <begin position="256"/>
        <end position="276"/>
    </location>
</feature>
<dbReference type="GO" id="GO:0006879">
    <property type="term" value="P:intracellular iron ion homeostasis"/>
    <property type="evidence" value="ECO:0007669"/>
    <property type="project" value="TreeGrafter"/>
</dbReference>
<feature type="domain" description="FAD-binding FR-type" evidence="11">
    <location>
        <begin position="283"/>
        <end position="430"/>
    </location>
</feature>
<dbReference type="GO" id="GO:0000293">
    <property type="term" value="F:ferric-chelate reductase activity"/>
    <property type="evidence" value="ECO:0007669"/>
    <property type="project" value="TreeGrafter"/>
</dbReference>
<keyword evidence="3" id="KW-0813">Transport</keyword>
<dbReference type="SFLD" id="SFLDG01168">
    <property type="entry name" value="Ferric_reductase_subgroup_(FRE"/>
    <property type="match status" value="1"/>
</dbReference>
<evidence type="ECO:0000256" key="1">
    <source>
        <dbReference type="ARBA" id="ARBA00004141"/>
    </source>
</evidence>
<keyword evidence="4 10" id="KW-0812">Transmembrane</keyword>
<dbReference type="GO" id="GO:0005886">
    <property type="term" value="C:plasma membrane"/>
    <property type="evidence" value="ECO:0007669"/>
    <property type="project" value="TreeGrafter"/>
</dbReference>
<dbReference type="InterPro" id="IPR017927">
    <property type="entry name" value="FAD-bd_FR_type"/>
</dbReference>
<evidence type="ECO:0000256" key="10">
    <source>
        <dbReference type="SAM" id="Phobius"/>
    </source>
</evidence>
<comment type="similarity">
    <text evidence="2">Belongs to the ferric reductase (FRE) family.</text>
</comment>
<dbReference type="OrthoDB" id="3944240at2759"/>
<feature type="transmembrane region" description="Helical" evidence="10">
    <location>
        <begin position="282"/>
        <end position="299"/>
    </location>
</feature>
<dbReference type="PROSITE" id="PS51384">
    <property type="entry name" value="FAD_FR"/>
    <property type="match status" value="1"/>
</dbReference>